<sequence length="71" mass="8186">MNKKLNRTAKLSFFTARKRQGDATRIAENTGYSLSHVTNVMNGTRSVPQVIANEMYNISRRRMTNRERILA</sequence>
<evidence type="ECO:0000313" key="1">
    <source>
        <dbReference type="EMBL" id="CAB4138549.1"/>
    </source>
</evidence>
<accession>A0A6J5M3U2</accession>
<gene>
    <name evidence="1" type="ORF">UFOVP331_109</name>
</gene>
<name>A0A6J5M3U2_9CAUD</name>
<protein>
    <submittedName>
        <fullName evidence="1">Uncharacterized protein</fullName>
    </submittedName>
</protein>
<dbReference type="EMBL" id="LR796345">
    <property type="protein sequence ID" value="CAB4138549.1"/>
    <property type="molecule type" value="Genomic_DNA"/>
</dbReference>
<reference evidence="1" key="1">
    <citation type="submission" date="2020-04" db="EMBL/GenBank/DDBJ databases">
        <authorList>
            <person name="Chiriac C."/>
            <person name="Salcher M."/>
            <person name="Ghai R."/>
            <person name="Kavagutti S V."/>
        </authorList>
    </citation>
    <scope>NUCLEOTIDE SEQUENCE</scope>
</reference>
<proteinExistence type="predicted"/>
<organism evidence="1">
    <name type="scientific">uncultured Caudovirales phage</name>
    <dbReference type="NCBI Taxonomy" id="2100421"/>
    <lineage>
        <taxon>Viruses</taxon>
        <taxon>Duplodnaviria</taxon>
        <taxon>Heunggongvirae</taxon>
        <taxon>Uroviricota</taxon>
        <taxon>Caudoviricetes</taxon>
        <taxon>Peduoviridae</taxon>
        <taxon>Maltschvirus</taxon>
        <taxon>Maltschvirus maltsch</taxon>
    </lineage>
</organism>